<reference evidence="12" key="1">
    <citation type="submission" date="2023-12" db="EMBL/GenBank/DDBJ databases">
        <title>Genome assembly of Anisodus tanguticus.</title>
        <authorList>
            <person name="Wang Y.-J."/>
        </authorList>
    </citation>
    <scope>NUCLEOTIDE SEQUENCE</scope>
    <source>
        <strain evidence="12">KB-2021</strain>
        <tissue evidence="12">Leaf</tissue>
    </source>
</reference>
<dbReference type="AlphaFoldDB" id="A0AAE1VF72"/>
<evidence type="ECO:0000256" key="4">
    <source>
        <dbReference type="ARBA" id="ARBA00022729"/>
    </source>
</evidence>
<evidence type="ECO:0000256" key="10">
    <source>
        <dbReference type="ARBA" id="ARBA00037868"/>
    </source>
</evidence>
<comment type="subcellular location">
    <subcellularLocation>
        <location evidence="10">Endomembrane system</location>
        <topology evidence="10">Lipid-anchor</topology>
    </subcellularLocation>
    <subcellularLocation>
        <location evidence="1">Membrane</location>
        <topology evidence="1">Lipid-anchor</topology>
        <topology evidence="1">GPI-anchor</topology>
    </subcellularLocation>
</comment>
<dbReference type="PANTHER" id="PTHR34114">
    <property type="entry name" value="ARABINOGALACTAN PEPTIDE 1"/>
    <property type="match status" value="1"/>
</dbReference>
<dbReference type="EMBL" id="JAVYJV010000010">
    <property type="protein sequence ID" value="KAK4361316.1"/>
    <property type="molecule type" value="Genomic_DNA"/>
</dbReference>
<keyword evidence="13" id="KW-1185">Reference proteome</keyword>
<proteinExistence type="inferred from homology"/>
<dbReference type="Proteomes" id="UP001291623">
    <property type="component" value="Unassembled WGS sequence"/>
</dbReference>
<dbReference type="PANTHER" id="PTHR34114:SF11">
    <property type="entry name" value="ARABINOGALACTAN PROTEIN 13-RELATED"/>
    <property type="match status" value="1"/>
</dbReference>
<keyword evidence="4" id="KW-0732">Signal</keyword>
<evidence type="ECO:0000256" key="8">
    <source>
        <dbReference type="ARBA" id="ARBA00023278"/>
    </source>
</evidence>
<evidence type="ECO:0000256" key="7">
    <source>
        <dbReference type="ARBA" id="ARBA00023180"/>
    </source>
</evidence>
<comment type="similarity">
    <text evidence="2">Belongs to the AG-peptide AGP family.</text>
</comment>
<feature type="transmembrane region" description="Helical" evidence="11">
    <location>
        <begin position="106"/>
        <end position="127"/>
    </location>
</feature>
<evidence type="ECO:0000313" key="13">
    <source>
        <dbReference type="Proteomes" id="UP001291623"/>
    </source>
</evidence>
<keyword evidence="3" id="KW-0336">GPI-anchor</keyword>
<evidence type="ECO:0000256" key="1">
    <source>
        <dbReference type="ARBA" id="ARBA00004589"/>
    </source>
</evidence>
<keyword evidence="11" id="KW-1133">Transmembrane helix</keyword>
<dbReference type="GO" id="GO:0012505">
    <property type="term" value="C:endomembrane system"/>
    <property type="evidence" value="ECO:0007669"/>
    <property type="project" value="UniProtKB-SubCell"/>
</dbReference>
<evidence type="ECO:0000256" key="6">
    <source>
        <dbReference type="ARBA" id="ARBA00023136"/>
    </source>
</evidence>
<dbReference type="GO" id="GO:0098552">
    <property type="term" value="C:side of membrane"/>
    <property type="evidence" value="ECO:0007669"/>
    <property type="project" value="UniProtKB-KW"/>
</dbReference>
<evidence type="ECO:0000313" key="12">
    <source>
        <dbReference type="EMBL" id="KAK4361316.1"/>
    </source>
</evidence>
<protein>
    <submittedName>
        <fullName evidence="12">Uncharacterized protein</fullName>
    </submittedName>
</protein>
<sequence length="128" mass="13560">MTAIEAMAAIRRGTNKVTPAFSMEGEGAGASAAKTPIFPKAKRIIMQMGQNEHARRLSRKQQEEMEGIKKLALFSICMMMLVAFGNVGGAMAAGEEAPAPSPSMESAAITLFVPVLMAAFASLAAFFF</sequence>
<name>A0AAE1VF72_9SOLA</name>
<accession>A0AAE1VF72</accession>
<evidence type="ECO:0000256" key="11">
    <source>
        <dbReference type="SAM" id="Phobius"/>
    </source>
</evidence>
<organism evidence="12 13">
    <name type="scientific">Anisodus tanguticus</name>
    <dbReference type="NCBI Taxonomy" id="243964"/>
    <lineage>
        <taxon>Eukaryota</taxon>
        <taxon>Viridiplantae</taxon>
        <taxon>Streptophyta</taxon>
        <taxon>Embryophyta</taxon>
        <taxon>Tracheophyta</taxon>
        <taxon>Spermatophyta</taxon>
        <taxon>Magnoliopsida</taxon>
        <taxon>eudicotyledons</taxon>
        <taxon>Gunneridae</taxon>
        <taxon>Pentapetalae</taxon>
        <taxon>asterids</taxon>
        <taxon>lamiids</taxon>
        <taxon>Solanales</taxon>
        <taxon>Solanaceae</taxon>
        <taxon>Solanoideae</taxon>
        <taxon>Hyoscyameae</taxon>
        <taxon>Anisodus</taxon>
    </lineage>
</organism>
<feature type="transmembrane region" description="Helical" evidence="11">
    <location>
        <begin position="71"/>
        <end position="94"/>
    </location>
</feature>
<evidence type="ECO:0000256" key="9">
    <source>
        <dbReference type="ARBA" id="ARBA00023288"/>
    </source>
</evidence>
<dbReference type="InterPro" id="IPR039281">
    <property type="entry name" value="AGP3/12/13/14/21"/>
</dbReference>
<keyword evidence="9" id="KW-0449">Lipoprotein</keyword>
<comment type="caution">
    <text evidence="12">The sequence shown here is derived from an EMBL/GenBank/DDBJ whole genome shotgun (WGS) entry which is preliminary data.</text>
</comment>
<keyword evidence="6 11" id="KW-0472">Membrane</keyword>
<evidence type="ECO:0000256" key="3">
    <source>
        <dbReference type="ARBA" id="ARBA00022622"/>
    </source>
</evidence>
<evidence type="ECO:0000256" key="2">
    <source>
        <dbReference type="ARBA" id="ARBA00005835"/>
    </source>
</evidence>
<keyword evidence="11" id="KW-0812">Transmembrane</keyword>
<gene>
    <name evidence="12" type="ORF">RND71_020268</name>
</gene>
<keyword evidence="8" id="KW-0379">Hydroxylation</keyword>
<keyword evidence="5" id="KW-0654">Proteoglycan</keyword>
<keyword evidence="7" id="KW-0325">Glycoprotein</keyword>
<evidence type="ECO:0000256" key="5">
    <source>
        <dbReference type="ARBA" id="ARBA00022974"/>
    </source>
</evidence>